<accession>A0A8S5QXR4</accession>
<protein>
    <submittedName>
        <fullName evidence="1">Nucleoside triphosphate pyrophosphohydrolase</fullName>
    </submittedName>
</protein>
<evidence type="ECO:0000313" key="1">
    <source>
        <dbReference type="EMBL" id="DAE23533.1"/>
    </source>
</evidence>
<organism evidence="1">
    <name type="scientific">Myoviridae sp. ctyWv1</name>
    <dbReference type="NCBI Taxonomy" id="2826718"/>
    <lineage>
        <taxon>Viruses</taxon>
        <taxon>Duplodnaviria</taxon>
        <taxon>Heunggongvirae</taxon>
        <taxon>Uroviricota</taxon>
        <taxon>Caudoviricetes</taxon>
    </lineage>
</organism>
<reference evidence="1" key="1">
    <citation type="journal article" date="2021" name="Proc. Natl. Acad. Sci. U.S.A.">
        <title>A Catalog of Tens of Thousands of Viruses from Human Metagenomes Reveals Hidden Associations with Chronic Diseases.</title>
        <authorList>
            <person name="Tisza M.J."/>
            <person name="Buck C.B."/>
        </authorList>
    </citation>
    <scope>NUCLEOTIDE SEQUENCE</scope>
    <source>
        <strain evidence="1">CtyWv1</strain>
    </source>
</reference>
<dbReference type="EMBL" id="BK015755">
    <property type="protein sequence ID" value="DAE23533.1"/>
    <property type="molecule type" value="Genomic_DNA"/>
</dbReference>
<name>A0A8S5QXR4_9CAUD</name>
<proteinExistence type="predicted"/>
<dbReference type="CDD" id="cd11539">
    <property type="entry name" value="NTP-PPase_u2"/>
    <property type="match status" value="1"/>
</dbReference>
<sequence>MKVSDRLREYAKSYREPPTGREVEGTVELLEEAAEHIDRLSDANGRDIVFKRCICEYGTQPQIDMCIEEMSELTKALLKYRRKFALTRGENVNPTNGDTDLFKARIDIIDELADVRIMCRQMELLFQAEDEVERRIDFKVDRQIKRLEGK</sequence>